<evidence type="ECO:0000313" key="1">
    <source>
        <dbReference type="EMBL" id="SVA16285.1"/>
    </source>
</evidence>
<dbReference type="EMBL" id="UINC01004708">
    <property type="protein sequence ID" value="SVA16285.1"/>
    <property type="molecule type" value="Genomic_DNA"/>
</dbReference>
<dbReference type="SUPFAM" id="SSF53335">
    <property type="entry name" value="S-adenosyl-L-methionine-dependent methyltransferases"/>
    <property type="match status" value="1"/>
</dbReference>
<dbReference type="SUPFAM" id="SSF158997">
    <property type="entry name" value="Trm112p-like"/>
    <property type="match status" value="1"/>
</dbReference>
<proteinExistence type="predicted"/>
<name>A0A381TJJ3_9ZZZZ</name>
<accession>A0A381TJJ3</accession>
<dbReference type="Gene3D" id="2.20.25.10">
    <property type="match status" value="1"/>
</dbReference>
<organism evidence="1">
    <name type="scientific">marine metagenome</name>
    <dbReference type="NCBI Taxonomy" id="408172"/>
    <lineage>
        <taxon>unclassified sequences</taxon>
        <taxon>metagenomes</taxon>
        <taxon>ecological metagenomes</taxon>
    </lineage>
</organism>
<protein>
    <submittedName>
        <fullName evidence="1">Uncharacterized protein</fullName>
    </submittedName>
</protein>
<dbReference type="Gene3D" id="3.40.50.150">
    <property type="entry name" value="Vaccinia Virus protein VP39"/>
    <property type="match status" value="1"/>
</dbReference>
<reference evidence="1" key="1">
    <citation type="submission" date="2018-05" db="EMBL/GenBank/DDBJ databases">
        <authorList>
            <person name="Lanie J.A."/>
            <person name="Ng W.-L."/>
            <person name="Kazmierczak K.M."/>
            <person name="Andrzejewski T.M."/>
            <person name="Davidsen T.M."/>
            <person name="Wayne K.J."/>
            <person name="Tettelin H."/>
            <person name="Glass J.I."/>
            <person name="Rusch D."/>
            <person name="Podicherti R."/>
            <person name="Tsui H.-C.T."/>
            <person name="Winkler M.E."/>
        </authorList>
    </citation>
    <scope>NUCLEOTIDE SEQUENCE</scope>
</reference>
<dbReference type="AlphaFoldDB" id="A0A381TJJ3"/>
<dbReference type="InterPro" id="IPR029063">
    <property type="entry name" value="SAM-dependent_MTases_sf"/>
</dbReference>
<gene>
    <name evidence="1" type="ORF">METZ01_LOCUS69139</name>
</gene>
<sequence length="417" mass="45483">MNDALLNLLRCPFCGTRLSLVDTGATVRVNGQIRSGVIGCGCCAFPIVSGIPVLIADDVTRQAVRALEAGQPEDALLGLLGLQGDRVEQFRTLLATPEGTYQSALKLLSVDAEGTYFLYRFSDPTFLVAEAIVRALAPYGATRNGPILDLCGGCGHLTNVLASLAPNVVTPAQTVVTDLYFWKLWLATRFTAPGAAAVCCNADAPLPFARDLFSMVVLTDAFPYIWHKRLCADEMARVSRSDGTLLLPHLHNVLGENFSAGSTLSPADYRDLFVMGHTRLFSDATLLDDLLAHSTIDLTKHRSPEEIGNEPSLTLVASSQARTFKTHAIPERDGVEGELIVNPLYNVERGHERSVLTLTFPTPEYEAEFEDCRRYLPASVTIDADVSGPLAPAMFGSQYSELRRRRILVDAPPRYRD</sequence>